<dbReference type="PANTHER" id="PTHR46496">
    <property type="match status" value="1"/>
</dbReference>
<evidence type="ECO:0000259" key="5">
    <source>
        <dbReference type="Pfam" id="PF01494"/>
    </source>
</evidence>
<dbReference type="PANTHER" id="PTHR46496:SF1">
    <property type="entry name" value="ZEAXANTHIN EPOXIDASE, CHLOROPLASTIC"/>
    <property type="match status" value="1"/>
</dbReference>
<evidence type="ECO:0000256" key="3">
    <source>
        <dbReference type="ARBA" id="ARBA00022827"/>
    </source>
</evidence>
<evidence type="ECO:0000256" key="1">
    <source>
        <dbReference type="ARBA" id="ARBA00001974"/>
    </source>
</evidence>
<dbReference type="Pfam" id="PF13450">
    <property type="entry name" value="NAD_binding_8"/>
    <property type="match status" value="1"/>
</dbReference>
<dbReference type="GO" id="GO:0016491">
    <property type="term" value="F:oxidoreductase activity"/>
    <property type="evidence" value="ECO:0007669"/>
    <property type="project" value="UniProtKB-KW"/>
</dbReference>
<reference evidence="7" key="1">
    <citation type="submission" date="2019-06" db="EMBL/GenBank/DDBJ databases">
        <title>Gordonia isolated from sludge of a wastewater treatment plant.</title>
        <authorList>
            <person name="Tamura T."/>
            <person name="Aoyama K."/>
            <person name="Kang Y."/>
            <person name="Saito S."/>
            <person name="Akiyama N."/>
            <person name="Yazawa K."/>
            <person name="Gonoi T."/>
            <person name="Mikami Y."/>
        </authorList>
    </citation>
    <scope>NUCLEOTIDE SEQUENCE [LARGE SCALE GENOMIC DNA]</scope>
    <source>
        <strain evidence="7">NBRC 107696</strain>
    </source>
</reference>
<evidence type="ECO:0000313" key="6">
    <source>
        <dbReference type="EMBL" id="GEE02342.1"/>
    </source>
</evidence>
<dbReference type="InterPro" id="IPR036188">
    <property type="entry name" value="FAD/NAD-bd_sf"/>
</dbReference>
<organism evidence="6 7">
    <name type="scientific">Gordonia spumicola</name>
    <dbReference type="NCBI Taxonomy" id="589161"/>
    <lineage>
        <taxon>Bacteria</taxon>
        <taxon>Bacillati</taxon>
        <taxon>Actinomycetota</taxon>
        <taxon>Actinomycetes</taxon>
        <taxon>Mycobacteriales</taxon>
        <taxon>Gordoniaceae</taxon>
        <taxon>Gordonia</taxon>
    </lineage>
</organism>
<evidence type="ECO:0000256" key="2">
    <source>
        <dbReference type="ARBA" id="ARBA00022630"/>
    </source>
</evidence>
<dbReference type="Proteomes" id="UP000444960">
    <property type="component" value="Unassembled WGS sequence"/>
</dbReference>
<proteinExistence type="predicted"/>
<dbReference type="GO" id="GO:0071949">
    <property type="term" value="F:FAD binding"/>
    <property type="evidence" value="ECO:0007669"/>
    <property type="project" value="InterPro"/>
</dbReference>
<dbReference type="InterPro" id="IPR002938">
    <property type="entry name" value="FAD-bd"/>
</dbReference>
<keyword evidence="4" id="KW-0560">Oxidoreductase</keyword>
<comment type="cofactor">
    <cofactor evidence="1">
        <name>FAD</name>
        <dbReference type="ChEBI" id="CHEBI:57692"/>
    </cofactor>
</comment>
<dbReference type="PRINTS" id="PR00420">
    <property type="entry name" value="RNGMNOXGNASE"/>
</dbReference>
<keyword evidence="3" id="KW-0274">FAD</keyword>
<evidence type="ECO:0000313" key="7">
    <source>
        <dbReference type="Proteomes" id="UP000444960"/>
    </source>
</evidence>
<dbReference type="Gene3D" id="3.50.50.60">
    <property type="entry name" value="FAD/NAD(P)-binding domain"/>
    <property type="match status" value="1"/>
</dbReference>
<evidence type="ECO:0000256" key="4">
    <source>
        <dbReference type="ARBA" id="ARBA00023002"/>
    </source>
</evidence>
<dbReference type="OrthoDB" id="4568714at2"/>
<dbReference type="AlphaFoldDB" id="A0A7I9VAR7"/>
<dbReference type="EMBL" id="BJOV01000005">
    <property type="protein sequence ID" value="GEE02342.1"/>
    <property type="molecule type" value="Genomic_DNA"/>
</dbReference>
<name>A0A7I9VAR7_9ACTN</name>
<gene>
    <name evidence="6" type="ORF">nbrc107696_27880</name>
</gene>
<keyword evidence="7" id="KW-1185">Reference proteome</keyword>
<dbReference type="RefSeq" id="WP_161896021.1">
    <property type="nucleotide sequence ID" value="NZ_BJOV01000005.1"/>
</dbReference>
<dbReference type="Pfam" id="PF01494">
    <property type="entry name" value="FAD_binding_3"/>
    <property type="match status" value="1"/>
</dbReference>
<feature type="domain" description="FAD-binding" evidence="5">
    <location>
        <begin position="115"/>
        <end position="315"/>
    </location>
</feature>
<sequence>MKVVVVGAGIAGLTAAVAMHRDGHEVRVLEADRRGSGAGISLWPNALAALDRIDAGDAVRAAGGSVPAGAVRWRDGGWIRRPDTDRLVRALGEPLVVIERGVLSDVLAGLLPDGTIEYGATGTGDVDADLVVGADGIGSTLATGLNGPLPRTYCGYTAWRGVADATFDPVLAGEVLGPGGQFGLVPLGADRTYWFATQKLPEGTFFDDELAHVRRLADGWASPLPELVASTDPVNVLRNDLHDRAIAPRWTDGRIVLIGDAAHPMRPHLGQGGCQAIEDAVVLAASVAAERDVASACRTYETVRRPRAAGVVRESKLIGRVINDSPAAVWGTALRASVIGPDVLVRRHLARIAGRSAFEQNLARV</sequence>
<comment type="caution">
    <text evidence="6">The sequence shown here is derived from an EMBL/GenBank/DDBJ whole genome shotgun (WGS) entry which is preliminary data.</text>
</comment>
<dbReference type="SUPFAM" id="SSF51905">
    <property type="entry name" value="FAD/NAD(P)-binding domain"/>
    <property type="match status" value="1"/>
</dbReference>
<keyword evidence="2" id="KW-0285">Flavoprotein</keyword>
<accession>A0A7I9VAR7</accession>
<protein>
    <submittedName>
        <fullName evidence="6">Salicylate hydroxylase</fullName>
    </submittedName>
</protein>